<comment type="caution">
    <text evidence="3">The sequence shown here is derived from an EMBL/GenBank/DDBJ whole genome shotgun (WGS) entry which is preliminary data.</text>
</comment>
<dbReference type="Pfam" id="PF00582">
    <property type="entry name" value="Usp"/>
    <property type="match status" value="1"/>
</dbReference>
<dbReference type="PANTHER" id="PTHR46268:SF6">
    <property type="entry name" value="UNIVERSAL STRESS PROTEIN UP12"/>
    <property type="match status" value="1"/>
</dbReference>
<dbReference type="Proteomes" id="UP001596513">
    <property type="component" value="Unassembled WGS sequence"/>
</dbReference>
<comment type="similarity">
    <text evidence="1">Belongs to the universal stress protein A family.</text>
</comment>
<dbReference type="InterPro" id="IPR006015">
    <property type="entry name" value="Universal_stress_UspA"/>
</dbReference>
<accession>A0ABW2U0V9</accession>
<dbReference type="CDD" id="cd00293">
    <property type="entry name" value="USP-like"/>
    <property type="match status" value="1"/>
</dbReference>
<proteinExistence type="inferred from homology"/>
<dbReference type="RefSeq" id="WP_380201084.1">
    <property type="nucleotide sequence ID" value="NZ_JBHTEK010000001.1"/>
</dbReference>
<dbReference type="InterPro" id="IPR006016">
    <property type="entry name" value="UspA"/>
</dbReference>
<dbReference type="EMBL" id="JBHTEK010000001">
    <property type="protein sequence ID" value="MFC7666947.1"/>
    <property type="molecule type" value="Genomic_DNA"/>
</dbReference>
<dbReference type="InterPro" id="IPR014729">
    <property type="entry name" value="Rossmann-like_a/b/a_fold"/>
</dbReference>
<evidence type="ECO:0000259" key="2">
    <source>
        <dbReference type="Pfam" id="PF00582"/>
    </source>
</evidence>
<reference evidence="4" key="1">
    <citation type="journal article" date="2019" name="Int. J. Syst. Evol. Microbiol.">
        <title>The Global Catalogue of Microorganisms (GCM) 10K type strain sequencing project: providing services to taxonomists for standard genome sequencing and annotation.</title>
        <authorList>
            <consortium name="The Broad Institute Genomics Platform"/>
            <consortium name="The Broad Institute Genome Sequencing Center for Infectious Disease"/>
            <person name="Wu L."/>
            <person name="Ma J."/>
        </authorList>
    </citation>
    <scope>NUCLEOTIDE SEQUENCE [LARGE SCALE GENOMIC DNA]</scope>
    <source>
        <strain evidence="4">JCM 19635</strain>
    </source>
</reference>
<organism evidence="3 4">
    <name type="scientific">Hymenobacter humi</name>
    <dbReference type="NCBI Taxonomy" id="1411620"/>
    <lineage>
        <taxon>Bacteria</taxon>
        <taxon>Pseudomonadati</taxon>
        <taxon>Bacteroidota</taxon>
        <taxon>Cytophagia</taxon>
        <taxon>Cytophagales</taxon>
        <taxon>Hymenobacteraceae</taxon>
        <taxon>Hymenobacter</taxon>
    </lineage>
</organism>
<evidence type="ECO:0000256" key="1">
    <source>
        <dbReference type="ARBA" id="ARBA00008791"/>
    </source>
</evidence>
<sequence length="166" mass="17959">MKNILVPTDFSTEAHYAFQAALQLAKRMGGRVTLLHAVELPETANFSTYGGPVGGTELPNSTRMPDEVFMMELLKATRRRMEALLAEAAQQAPGVLVNDTVEVGRVNSAIQTVVERQHNDLVVMGAQGHSAAEHFFLGSNTERVIRTAPCPVLAVKQPMGISTCGR</sequence>
<feature type="domain" description="UspA" evidence="2">
    <location>
        <begin position="1"/>
        <end position="156"/>
    </location>
</feature>
<evidence type="ECO:0000313" key="4">
    <source>
        <dbReference type="Proteomes" id="UP001596513"/>
    </source>
</evidence>
<evidence type="ECO:0000313" key="3">
    <source>
        <dbReference type="EMBL" id="MFC7666947.1"/>
    </source>
</evidence>
<dbReference type="Gene3D" id="3.40.50.620">
    <property type="entry name" value="HUPs"/>
    <property type="match status" value="1"/>
</dbReference>
<dbReference type="PRINTS" id="PR01438">
    <property type="entry name" value="UNVRSLSTRESS"/>
</dbReference>
<protein>
    <submittedName>
        <fullName evidence="3">Universal stress protein</fullName>
    </submittedName>
</protein>
<gene>
    <name evidence="3" type="ORF">ACFQT0_05580</name>
</gene>
<dbReference type="PANTHER" id="PTHR46268">
    <property type="entry name" value="STRESS RESPONSE PROTEIN NHAX"/>
    <property type="match status" value="1"/>
</dbReference>
<keyword evidence="4" id="KW-1185">Reference proteome</keyword>
<dbReference type="SUPFAM" id="SSF52402">
    <property type="entry name" value="Adenine nucleotide alpha hydrolases-like"/>
    <property type="match status" value="1"/>
</dbReference>
<name>A0ABW2U0V9_9BACT</name>